<dbReference type="Proteomes" id="UP000030854">
    <property type="component" value="Unassembled WGS sequence"/>
</dbReference>
<dbReference type="EMBL" id="JNVN01000092">
    <property type="protein sequence ID" value="KHJ36255.1"/>
    <property type="molecule type" value="Genomic_DNA"/>
</dbReference>
<dbReference type="PANTHER" id="PTHR28064">
    <property type="entry name" value="INNER KINETOCHORE SUBUNIT NKP2"/>
    <property type="match status" value="1"/>
</dbReference>
<name>A0A0B1PG38_UNCNE</name>
<keyword evidence="3" id="KW-1185">Reference proteome</keyword>
<dbReference type="STRING" id="52586.A0A0B1PG38"/>
<evidence type="ECO:0000313" key="3">
    <source>
        <dbReference type="Proteomes" id="UP000030854"/>
    </source>
</evidence>
<comment type="caution">
    <text evidence="2">The sequence shown here is derived from an EMBL/GenBank/DDBJ whole genome shotgun (WGS) entry which is preliminary data.</text>
</comment>
<organism evidence="2 3">
    <name type="scientific">Uncinula necator</name>
    <name type="common">Grape powdery mildew</name>
    <dbReference type="NCBI Taxonomy" id="52586"/>
    <lineage>
        <taxon>Eukaryota</taxon>
        <taxon>Fungi</taxon>
        <taxon>Dikarya</taxon>
        <taxon>Ascomycota</taxon>
        <taxon>Pezizomycotina</taxon>
        <taxon>Leotiomycetes</taxon>
        <taxon>Erysiphales</taxon>
        <taxon>Erysiphaceae</taxon>
        <taxon>Erysiphe</taxon>
    </lineage>
</organism>
<keyword evidence="1" id="KW-0175">Coiled coil</keyword>
<dbReference type="PANTHER" id="PTHR28064:SF1">
    <property type="entry name" value="INNER KINETOCHORE SUBUNIT NKP2"/>
    <property type="match status" value="1"/>
</dbReference>
<dbReference type="OMA" id="REQDMDR"/>
<protein>
    <submittedName>
        <fullName evidence="2">Putative cnl2 nkp2 family protein</fullName>
    </submittedName>
</protein>
<feature type="coiled-coil region" evidence="1">
    <location>
        <begin position="122"/>
        <end position="149"/>
    </location>
</feature>
<dbReference type="GO" id="GO:0007059">
    <property type="term" value="P:chromosome segregation"/>
    <property type="evidence" value="ECO:0007669"/>
    <property type="project" value="TreeGrafter"/>
</dbReference>
<dbReference type="Pfam" id="PF09447">
    <property type="entry name" value="Cnl2_NKP2"/>
    <property type="match status" value="1"/>
</dbReference>
<sequence>MANSHTELSILTKFLLSPAPLPALISLKTFTTLFPHSQRSSPAIRALYRNLQTSRLQTIDQINQNIIKESKKGTKQRRIIAKARQEEKDDIRGDVEIELEEIALGPSSNLPISKPHTLESIIVELSLAVDDLEIECKFLEEEEDKILEYLRMIIGGLSDLRYGKLKNPHLRNQVLERCLRLENFCNENVSIAEE</sequence>
<reference evidence="2 3" key="1">
    <citation type="journal article" date="2014" name="BMC Genomics">
        <title>Adaptive genomic structural variation in the grape powdery mildew pathogen, Erysiphe necator.</title>
        <authorList>
            <person name="Jones L."/>
            <person name="Riaz S."/>
            <person name="Morales-Cruz A."/>
            <person name="Amrine K.C."/>
            <person name="McGuire B."/>
            <person name="Gubler W.D."/>
            <person name="Walker M.A."/>
            <person name="Cantu D."/>
        </authorList>
    </citation>
    <scope>NUCLEOTIDE SEQUENCE [LARGE SCALE GENOMIC DNA]</scope>
    <source>
        <strain evidence="3">c</strain>
    </source>
</reference>
<dbReference type="HOGENOM" id="CLU_077446_2_0_1"/>
<evidence type="ECO:0000256" key="1">
    <source>
        <dbReference type="SAM" id="Coils"/>
    </source>
</evidence>
<dbReference type="InterPro" id="IPR018565">
    <property type="entry name" value="Nkp2/Cnl2"/>
</dbReference>
<evidence type="ECO:0000313" key="2">
    <source>
        <dbReference type="EMBL" id="KHJ36255.1"/>
    </source>
</evidence>
<dbReference type="AlphaFoldDB" id="A0A0B1PG38"/>
<proteinExistence type="predicted"/>
<gene>
    <name evidence="2" type="ORF">EV44_g1155</name>
</gene>
<accession>A0A0B1PG38</accession>
<dbReference type="GO" id="GO:0031511">
    <property type="term" value="C:Mis6-Sim4 complex"/>
    <property type="evidence" value="ECO:0007669"/>
    <property type="project" value="TreeGrafter"/>
</dbReference>